<protein>
    <submittedName>
        <fullName evidence="3">Acyl-CoA thioesterase-1</fullName>
    </submittedName>
</protein>
<evidence type="ECO:0000313" key="4">
    <source>
        <dbReference type="Proteomes" id="UP000184368"/>
    </source>
</evidence>
<evidence type="ECO:0000259" key="2">
    <source>
        <dbReference type="Pfam" id="PF13472"/>
    </source>
</evidence>
<dbReference type="PANTHER" id="PTHR30383">
    <property type="entry name" value="THIOESTERASE 1/PROTEASE 1/LYSOPHOSPHOLIPASE L1"/>
    <property type="match status" value="1"/>
</dbReference>
<dbReference type="OrthoDB" id="9786188at2"/>
<keyword evidence="4" id="KW-1185">Reference proteome</keyword>
<dbReference type="PANTHER" id="PTHR30383:SF24">
    <property type="entry name" value="THIOESTERASE 1_PROTEASE 1_LYSOPHOSPHOLIPASE L1"/>
    <property type="match status" value="1"/>
</dbReference>
<dbReference type="STRING" id="1302690.BUE76_06390"/>
<organism evidence="3 4">
    <name type="scientific">Cnuella takakiae</name>
    <dbReference type="NCBI Taxonomy" id="1302690"/>
    <lineage>
        <taxon>Bacteria</taxon>
        <taxon>Pseudomonadati</taxon>
        <taxon>Bacteroidota</taxon>
        <taxon>Chitinophagia</taxon>
        <taxon>Chitinophagales</taxon>
        <taxon>Chitinophagaceae</taxon>
        <taxon>Cnuella</taxon>
    </lineage>
</organism>
<sequence length="226" mass="23799">MMVPNVKQTVFFVAATLLLACANNAPATNGGADTTAANPAATAKNKTIVFFGNSLSAGYGLTPSEAFPAIIQTKIDSAALPYKVVNAGLSGETTAGGLSRIDWILQQPLDVFVLELGANDGLRGIPVAETKRNLQSIIDKVKAKYPTAQIVLAGMQIPPNMGADYAQTFQAIYPDLASKNKITLIPFLLEGVGGEARLNQQDGIHPTAEGARIVAQNVWQVLQPLL</sequence>
<accession>A0A1M4X008</accession>
<feature type="domain" description="SGNH hydrolase-type esterase" evidence="2">
    <location>
        <begin position="50"/>
        <end position="213"/>
    </location>
</feature>
<dbReference type="GO" id="GO:0004622">
    <property type="term" value="F:phosphatidylcholine lysophospholipase activity"/>
    <property type="evidence" value="ECO:0007669"/>
    <property type="project" value="TreeGrafter"/>
</dbReference>
<dbReference type="InterPro" id="IPR013830">
    <property type="entry name" value="SGNH_hydro"/>
</dbReference>
<dbReference type="EMBL" id="FQUO01000003">
    <property type="protein sequence ID" value="SHE86851.1"/>
    <property type="molecule type" value="Genomic_DNA"/>
</dbReference>
<dbReference type="Proteomes" id="UP000184368">
    <property type="component" value="Unassembled WGS sequence"/>
</dbReference>
<dbReference type="CDD" id="cd01822">
    <property type="entry name" value="Lysophospholipase_L1_like"/>
    <property type="match status" value="1"/>
</dbReference>
<keyword evidence="1" id="KW-0732">Signal</keyword>
<dbReference type="SUPFAM" id="SSF52266">
    <property type="entry name" value="SGNH hydrolase"/>
    <property type="match status" value="1"/>
</dbReference>
<dbReference type="InterPro" id="IPR051532">
    <property type="entry name" value="Ester_Hydrolysis_Enzymes"/>
</dbReference>
<dbReference type="PROSITE" id="PS51257">
    <property type="entry name" value="PROKAR_LIPOPROTEIN"/>
    <property type="match status" value="1"/>
</dbReference>
<dbReference type="RefSeq" id="WP_073040726.1">
    <property type="nucleotide sequence ID" value="NZ_FQUO01000003.1"/>
</dbReference>
<name>A0A1M4X008_9BACT</name>
<feature type="signal peptide" evidence="1">
    <location>
        <begin position="1"/>
        <end position="27"/>
    </location>
</feature>
<dbReference type="Gene3D" id="3.40.50.1110">
    <property type="entry name" value="SGNH hydrolase"/>
    <property type="match status" value="1"/>
</dbReference>
<dbReference type="AlphaFoldDB" id="A0A1M4X008"/>
<evidence type="ECO:0000313" key="3">
    <source>
        <dbReference type="EMBL" id="SHE86851.1"/>
    </source>
</evidence>
<feature type="chain" id="PRO_5013268310" evidence="1">
    <location>
        <begin position="28"/>
        <end position="226"/>
    </location>
</feature>
<dbReference type="InterPro" id="IPR036514">
    <property type="entry name" value="SGNH_hydro_sf"/>
</dbReference>
<proteinExistence type="predicted"/>
<reference evidence="3 4" key="1">
    <citation type="submission" date="2016-11" db="EMBL/GenBank/DDBJ databases">
        <authorList>
            <person name="Jaros S."/>
            <person name="Januszkiewicz K."/>
            <person name="Wedrychowicz H."/>
        </authorList>
    </citation>
    <scope>NUCLEOTIDE SEQUENCE [LARGE SCALE GENOMIC DNA]</scope>
    <source>
        <strain evidence="3 4">DSM 26897</strain>
    </source>
</reference>
<evidence type="ECO:0000256" key="1">
    <source>
        <dbReference type="SAM" id="SignalP"/>
    </source>
</evidence>
<gene>
    <name evidence="3" type="ORF">SAMN05444008_103203</name>
</gene>
<dbReference type="Pfam" id="PF13472">
    <property type="entry name" value="Lipase_GDSL_2"/>
    <property type="match status" value="1"/>
</dbReference>